<comment type="caution">
    <text evidence="1">The sequence shown here is derived from an EMBL/GenBank/DDBJ whole genome shotgun (WGS) entry which is preliminary data.</text>
</comment>
<dbReference type="EMBL" id="JPVN01000048">
    <property type="protein sequence ID" value="KGR73547.1"/>
    <property type="molecule type" value="Genomic_DNA"/>
</dbReference>
<keyword evidence="2" id="KW-1185">Reference proteome</keyword>
<dbReference type="AlphaFoldDB" id="A0A0A3IFA9"/>
<gene>
    <name evidence="1" type="ORF">CD29_19715</name>
</gene>
<sequence>MSQTTFFYNDKNRLTSIRSSTSLGSITLPFDGRNGGITFNNGNFSSRFTSSGFIGSSIKTGNHTTYFGKYGQVKDRLTPFTRRD</sequence>
<name>A0A0A3IFA9_9BACL</name>
<dbReference type="RefSeq" id="WP_036190493.1">
    <property type="nucleotide sequence ID" value="NZ_AVDA01000048.1"/>
</dbReference>
<proteinExistence type="predicted"/>
<protein>
    <submittedName>
        <fullName evidence="1">Uncharacterized protein</fullName>
    </submittedName>
</protein>
<dbReference type="STRING" id="1384049.CD29_19715"/>
<accession>A0A0A3IFA9</accession>
<evidence type="ECO:0000313" key="1">
    <source>
        <dbReference type="EMBL" id="KGR73547.1"/>
    </source>
</evidence>
<reference evidence="1 2" key="1">
    <citation type="submission" date="2014-02" db="EMBL/GenBank/DDBJ databases">
        <title>Draft genome sequence of Lysinibacillus manganicus DSM 26584T.</title>
        <authorList>
            <person name="Zhang F."/>
            <person name="Wang G."/>
            <person name="Zhang L."/>
        </authorList>
    </citation>
    <scope>NUCLEOTIDE SEQUENCE [LARGE SCALE GENOMIC DNA]</scope>
    <source>
        <strain evidence="1 2">DSM 26584</strain>
    </source>
</reference>
<dbReference type="Proteomes" id="UP000030416">
    <property type="component" value="Unassembled WGS sequence"/>
</dbReference>
<evidence type="ECO:0000313" key="2">
    <source>
        <dbReference type="Proteomes" id="UP000030416"/>
    </source>
</evidence>
<organism evidence="1 2">
    <name type="scientific">Ureibacillus manganicus DSM 26584</name>
    <dbReference type="NCBI Taxonomy" id="1384049"/>
    <lineage>
        <taxon>Bacteria</taxon>
        <taxon>Bacillati</taxon>
        <taxon>Bacillota</taxon>
        <taxon>Bacilli</taxon>
        <taxon>Bacillales</taxon>
        <taxon>Caryophanaceae</taxon>
        <taxon>Ureibacillus</taxon>
    </lineage>
</organism>